<dbReference type="Pfam" id="PF00884">
    <property type="entry name" value="Sulfatase"/>
    <property type="match status" value="1"/>
</dbReference>
<keyword evidence="1" id="KW-0479">Metal-binding</keyword>
<sequence>MSVQNVLFIALDDCASPDILGQFGVPLVVPGFDMLAERGTTFRKAYCEIAVCKPARWAVMSGYSSFQTGIFDLGEEEWRTLSPQQLWPYRLKQAGFYNSTRGKIFHGYGPIPRQHHDVLYSHPPFVVSFGPPTSWPRNDYGGGMGPFGYIDADEQYYDYKSVMNAIEFMRGHDPQKPFYCEVGLHHPHTGWDTPDWCKRAYNVDDIIAPADWQGGFDIAEFGRNMMLSLSEEGRPGAEFADFWRKTLRNMLSATTHAAAEVARLLEYLWSSPHADTTMVVLYSDHGYHAGDRYSWHKFTMYEEAARAPLYVYVPGQTPKVVDAPVSHMDIGQTILDYAGLPQMEHCPGISLRPYIEGGAIPDRWVPTFWYGSASVTDGNTRIIRYQDGTSELYDVATNDHLTTPLPLNDARFAPALDGLLEECARRGYLLVEQGMAATPGAPWVGLLGGEDDDLPPGANYASIAPRTRYAEAPGYRRQIISVVGNNEEILLGPDADWVHVFTGRNVTGVSLVARGQQDRRIWLNGNADYPVARIELEGGNNYIVSGNGAALHLTAGSGNDTVVQGSVLQDIIHLGAGDDVVMNAHRGHDIIHGGAGNDWINGERNNDTLYGGPGDDTLLGGAHEDELHADAGSDILYGGAGADRFVIYRTECLQQIMDLEEIDTIDLSRWAPLQPVTVRQLGADVEITAGLERIICRSTTAAIAKACIRGATIA</sequence>
<dbReference type="Pfam" id="PF00353">
    <property type="entry name" value="HemolysinCabind"/>
    <property type="match status" value="2"/>
</dbReference>
<keyword evidence="2 4" id="KW-0378">Hydrolase</keyword>
<dbReference type="PROSITE" id="PS00330">
    <property type="entry name" value="HEMOLYSIN_CALCIUM"/>
    <property type="match status" value="1"/>
</dbReference>
<dbReference type="Gene3D" id="2.150.10.10">
    <property type="entry name" value="Serralysin-like metalloprotease, C-terminal"/>
    <property type="match status" value="1"/>
</dbReference>
<evidence type="ECO:0000313" key="5">
    <source>
        <dbReference type="Proteomes" id="UP000608594"/>
    </source>
</evidence>
<comment type="caution">
    <text evidence="4">The sequence shown here is derived from an EMBL/GenBank/DDBJ whole genome shotgun (WGS) entry which is preliminary data.</text>
</comment>
<dbReference type="RefSeq" id="WP_187793208.1">
    <property type="nucleotide sequence ID" value="NZ_JACOQL010000002.1"/>
</dbReference>
<dbReference type="SUPFAM" id="SSF53649">
    <property type="entry name" value="Alkaline phosphatase-like"/>
    <property type="match status" value="1"/>
</dbReference>
<dbReference type="Gene3D" id="3.40.720.10">
    <property type="entry name" value="Alkaline Phosphatase, subunit A"/>
    <property type="match status" value="1"/>
</dbReference>
<name>A0A926GMS5_9RHOB</name>
<keyword evidence="5" id="KW-1185">Reference proteome</keyword>
<evidence type="ECO:0000259" key="3">
    <source>
        <dbReference type="Pfam" id="PF00884"/>
    </source>
</evidence>
<reference evidence="4" key="1">
    <citation type="submission" date="2020-08" db="EMBL/GenBank/DDBJ databases">
        <title>Paracoccus amoyensis sp. nov., isolated from the surface seawater at coast of Xiamen, Fujian.</title>
        <authorList>
            <person name="Lyu L."/>
        </authorList>
    </citation>
    <scope>NUCLEOTIDE SEQUENCE</scope>
    <source>
        <strain evidence="4">11-3</strain>
    </source>
</reference>
<dbReference type="InterPro" id="IPR000917">
    <property type="entry name" value="Sulfatase_N"/>
</dbReference>
<dbReference type="GO" id="GO:0008484">
    <property type="term" value="F:sulfuric ester hydrolase activity"/>
    <property type="evidence" value="ECO:0007669"/>
    <property type="project" value="TreeGrafter"/>
</dbReference>
<dbReference type="AlphaFoldDB" id="A0A926GMS5"/>
<organism evidence="4 5">
    <name type="scientific">Paracoccus amoyensis</name>
    <dbReference type="NCBI Taxonomy" id="2760093"/>
    <lineage>
        <taxon>Bacteria</taxon>
        <taxon>Pseudomonadati</taxon>
        <taxon>Pseudomonadota</taxon>
        <taxon>Alphaproteobacteria</taxon>
        <taxon>Rhodobacterales</taxon>
        <taxon>Paracoccaceae</taxon>
        <taxon>Paracoccus</taxon>
    </lineage>
</organism>
<dbReference type="EMBL" id="JACOQL010000002">
    <property type="protein sequence ID" value="MBC9246755.1"/>
    <property type="molecule type" value="Genomic_DNA"/>
</dbReference>
<dbReference type="GO" id="GO:0005737">
    <property type="term" value="C:cytoplasm"/>
    <property type="evidence" value="ECO:0007669"/>
    <property type="project" value="TreeGrafter"/>
</dbReference>
<feature type="domain" description="Sulfatase N-terminal" evidence="3">
    <location>
        <begin position="4"/>
        <end position="339"/>
    </location>
</feature>
<dbReference type="InterPro" id="IPR011049">
    <property type="entry name" value="Serralysin-like_metalloprot_C"/>
</dbReference>
<dbReference type="SUPFAM" id="SSF51120">
    <property type="entry name" value="beta-Roll"/>
    <property type="match status" value="1"/>
</dbReference>
<dbReference type="PANTHER" id="PTHR45953">
    <property type="entry name" value="IDURONATE 2-SULFATASE"/>
    <property type="match status" value="1"/>
</dbReference>
<dbReference type="PRINTS" id="PR00313">
    <property type="entry name" value="CABNDNGRPT"/>
</dbReference>
<evidence type="ECO:0000256" key="1">
    <source>
        <dbReference type="ARBA" id="ARBA00022723"/>
    </source>
</evidence>
<evidence type="ECO:0000256" key="2">
    <source>
        <dbReference type="ARBA" id="ARBA00022801"/>
    </source>
</evidence>
<gene>
    <name evidence="4" type="ORF">H4P12_08520</name>
</gene>
<accession>A0A926GMS5</accession>
<dbReference type="Proteomes" id="UP000608594">
    <property type="component" value="Unassembled WGS sequence"/>
</dbReference>
<dbReference type="GO" id="GO:0005509">
    <property type="term" value="F:calcium ion binding"/>
    <property type="evidence" value="ECO:0007669"/>
    <property type="project" value="InterPro"/>
</dbReference>
<dbReference type="InterPro" id="IPR018511">
    <property type="entry name" value="Hemolysin-typ_Ca-bd_CS"/>
</dbReference>
<dbReference type="InterPro" id="IPR017850">
    <property type="entry name" value="Alkaline_phosphatase_core_sf"/>
</dbReference>
<evidence type="ECO:0000313" key="4">
    <source>
        <dbReference type="EMBL" id="MBC9246755.1"/>
    </source>
</evidence>
<dbReference type="PANTHER" id="PTHR45953:SF1">
    <property type="entry name" value="IDURONATE 2-SULFATASE"/>
    <property type="match status" value="1"/>
</dbReference>
<protein>
    <submittedName>
        <fullName evidence="4">Sulfatase-like hydrolase/transferase</fullName>
    </submittedName>
</protein>
<proteinExistence type="predicted"/>
<dbReference type="InterPro" id="IPR001343">
    <property type="entry name" value="Hemolysn_Ca-bd"/>
</dbReference>